<evidence type="ECO:0000313" key="2">
    <source>
        <dbReference type="Proteomes" id="UP000055048"/>
    </source>
</evidence>
<sequence length="99" mass="11163">MVEASHVAQQAMPSLKQHRCPAEEVILATPVIPYAKVASFLTHKYIRHPSADVWVENYFELVTMSLENTNDEENKKKTDRMLHVVPACPPSAMGTSHYV</sequence>
<dbReference type="EMBL" id="JYDJ01000196">
    <property type="protein sequence ID" value="KRX40559.1"/>
    <property type="molecule type" value="Genomic_DNA"/>
</dbReference>
<keyword evidence="2" id="KW-1185">Reference proteome</keyword>
<accession>A0A0V0TNC9</accession>
<proteinExistence type="predicted"/>
<evidence type="ECO:0000313" key="1">
    <source>
        <dbReference type="EMBL" id="KRX40559.1"/>
    </source>
</evidence>
<protein>
    <submittedName>
        <fullName evidence="1">Uncharacterized protein</fullName>
    </submittedName>
</protein>
<reference evidence="1 2" key="1">
    <citation type="submission" date="2015-01" db="EMBL/GenBank/DDBJ databases">
        <title>Evolution of Trichinella species and genotypes.</title>
        <authorList>
            <person name="Korhonen P.K."/>
            <person name="Edoardo P."/>
            <person name="Giuseppe L.R."/>
            <person name="Gasser R.B."/>
        </authorList>
    </citation>
    <scope>NUCLEOTIDE SEQUENCE [LARGE SCALE GENOMIC DNA]</scope>
    <source>
        <strain evidence="1">ISS417</strain>
    </source>
</reference>
<gene>
    <name evidence="1" type="ORF">T05_261</name>
</gene>
<comment type="caution">
    <text evidence="1">The sequence shown here is derived from an EMBL/GenBank/DDBJ whole genome shotgun (WGS) entry which is preliminary data.</text>
</comment>
<name>A0A0V0TNC9_9BILA</name>
<dbReference type="OrthoDB" id="5931201at2759"/>
<organism evidence="1 2">
    <name type="scientific">Trichinella murrelli</name>
    <dbReference type="NCBI Taxonomy" id="144512"/>
    <lineage>
        <taxon>Eukaryota</taxon>
        <taxon>Metazoa</taxon>
        <taxon>Ecdysozoa</taxon>
        <taxon>Nematoda</taxon>
        <taxon>Enoplea</taxon>
        <taxon>Dorylaimia</taxon>
        <taxon>Trichinellida</taxon>
        <taxon>Trichinellidae</taxon>
        <taxon>Trichinella</taxon>
    </lineage>
</organism>
<dbReference type="AlphaFoldDB" id="A0A0V0TNC9"/>
<dbReference type="Proteomes" id="UP000055048">
    <property type="component" value="Unassembled WGS sequence"/>
</dbReference>